<reference evidence="1 2" key="1">
    <citation type="submission" date="2021-06" db="EMBL/GenBank/DDBJ databases">
        <title>Caerostris extrusa draft genome.</title>
        <authorList>
            <person name="Kono N."/>
            <person name="Arakawa K."/>
        </authorList>
    </citation>
    <scope>NUCLEOTIDE SEQUENCE [LARGE SCALE GENOMIC DNA]</scope>
</reference>
<sequence length="100" mass="11485">MTIKKEKETNQIISKTRKEKKMNIQDGRAFLTQKSLPVFCSTTSRLTWGCNKTNIKNNEEQGVDCRQLRWRGIWKGVAAQTPLKYCNTSLAAHREKGSLL</sequence>
<evidence type="ECO:0000313" key="1">
    <source>
        <dbReference type="EMBL" id="GIZ03974.1"/>
    </source>
</evidence>
<organism evidence="1 2">
    <name type="scientific">Caerostris extrusa</name>
    <name type="common">Bark spider</name>
    <name type="synonym">Caerostris bankana</name>
    <dbReference type="NCBI Taxonomy" id="172846"/>
    <lineage>
        <taxon>Eukaryota</taxon>
        <taxon>Metazoa</taxon>
        <taxon>Ecdysozoa</taxon>
        <taxon>Arthropoda</taxon>
        <taxon>Chelicerata</taxon>
        <taxon>Arachnida</taxon>
        <taxon>Araneae</taxon>
        <taxon>Araneomorphae</taxon>
        <taxon>Entelegynae</taxon>
        <taxon>Araneoidea</taxon>
        <taxon>Araneidae</taxon>
        <taxon>Caerostris</taxon>
    </lineage>
</organism>
<dbReference type="EMBL" id="BPLR01019020">
    <property type="protein sequence ID" value="GIZ03974.1"/>
    <property type="molecule type" value="Genomic_DNA"/>
</dbReference>
<accession>A0AAV4YBX8</accession>
<evidence type="ECO:0000313" key="2">
    <source>
        <dbReference type="Proteomes" id="UP001054945"/>
    </source>
</evidence>
<keyword evidence="2" id="KW-1185">Reference proteome</keyword>
<dbReference type="AlphaFoldDB" id="A0AAV4YBX8"/>
<gene>
    <name evidence="1" type="ORF">CEXT_374041</name>
</gene>
<proteinExistence type="predicted"/>
<comment type="caution">
    <text evidence="1">The sequence shown here is derived from an EMBL/GenBank/DDBJ whole genome shotgun (WGS) entry which is preliminary data.</text>
</comment>
<name>A0AAV4YBX8_CAEEX</name>
<protein>
    <submittedName>
        <fullName evidence="1">Uncharacterized protein</fullName>
    </submittedName>
</protein>
<dbReference type="Proteomes" id="UP001054945">
    <property type="component" value="Unassembled WGS sequence"/>
</dbReference>